<reference evidence="1 2" key="1">
    <citation type="journal article" date="2022" name="DNA Res.">
        <title>Chromosomal-level genome assembly of the orchid tree Bauhinia variegata (Leguminosae; Cercidoideae) supports the allotetraploid origin hypothesis of Bauhinia.</title>
        <authorList>
            <person name="Zhong Y."/>
            <person name="Chen Y."/>
            <person name="Zheng D."/>
            <person name="Pang J."/>
            <person name="Liu Y."/>
            <person name="Luo S."/>
            <person name="Meng S."/>
            <person name="Qian L."/>
            <person name="Wei D."/>
            <person name="Dai S."/>
            <person name="Zhou R."/>
        </authorList>
    </citation>
    <scope>NUCLEOTIDE SEQUENCE [LARGE SCALE GENOMIC DNA]</scope>
    <source>
        <strain evidence="1">BV-YZ2020</strain>
    </source>
</reference>
<name>A0ACB9L6S8_BAUVA</name>
<dbReference type="EMBL" id="CM039437">
    <property type="protein sequence ID" value="KAI4305153.1"/>
    <property type="molecule type" value="Genomic_DNA"/>
</dbReference>
<comment type="caution">
    <text evidence="1">The sequence shown here is derived from an EMBL/GenBank/DDBJ whole genome shotgun (WGS) entry which is preliminary data.</text>
</comment>
<dbReference type="Proteomes" id="UP000828941">
    <property type="component" value="Chromosome 12"/>
</dbReference>
<keyword evidence="2" id="KW-1185">Reference proteome</keyword>
<proteinExistence type="predicted"/>
<sequence>MVKSDAKGSWGNNIVFMPVPINKLEDGQNPLDYVRGAHKMIKKKRHPLANFINDQLSKMTRNSRDMRVLCLQL</sequence>
<evidence type="ECO:0000313" key="1">
    <source>
        <dbReference type="EMBL" id="KAI4305153.1"/>
    </source>
</evidence>
<protein>
    <submittedName>
        <fullName evidence="1">Uncharacterized protein</fullName>
    </submittedName>
</protein>
<organism evidence="1 2">
    <name type="scientific">Bauhinia variegata</name>
    <name type="common">Purple orchid tree</name>
    <name type="synonym">Phanera variegata</name>
    <dbReference type="NCBI Taxonomy" id="167791"/>
    <lineage>
        <taxon>Eukaryota</taxon>
        <taxon>Viridiplantae</taxon>
        <taxon>Streptophyta</taxon>
        <taxon>Embryophyta</taxon>
        <taxon>Tracheophyta</taxon>
        <taxon>Spermatophyta</taxon>
        <taxon>Magnoliopsida</taxon>
        <taxon>eudicotyledons</taxon>
        <taxon>Gunneridae</taxon>
        <taxon>Pentapetalae</taxon>
        <taxon>rosids</taxon>
        <taxon>fabids</taxon>
        <taxon>Fabales</taxon>
        <taxon>Fabaceae</taxon>
        <taxon>Cercidoideae</taxon>
        <taxon>Cercideae</taxon>
        <taxon>Bauhiniinae</taxon>
        <taxon>Bauhinia</taxon>
    </lineage>
</organism>
<accession>A0ACB9L6S8</accession>
<gene>
    <name evidence="1" type="ORF">L6164_028539</name>
</gene>
<evidence type="ECO:0000313" key="2">
    <source>
        <dbReference type="Proteomes" id="UP000828941"/>
    </source>
</evidence>